<dbReference type="AlphaFoldDB" id="A0AAD6YRY2"/>
<evidence type="ECO:0000313" key="3">
    <source>
        <dbReference type="Proteomes" id="UP001219525"/>
    </source>
</evidence>
<dbReference type="EMBL" id="JARJCW010000003">
    <property type="protein sequence ID" value="KAJ7227306.1"/>
    <property type="molecule type" value="Genomic_DNA"/>
</dbReference>
<sequence>MPYYTTGLCQSPFSARMAVALPSHPPTLLSSLQTDIPMDSPVSGQPHHRLPQAGSGALHPDENRNAATSQSPTSDVPPFSRRRMRTPCPPTSFVVKPAAPPPLRTGASPPTSSRGRPTSRPLSRTLRTRTASLFPPGEARVGFLTVFKHPRILTSLLAQLSWPTCWVILNTCHDCRNFFSCPELVDVILSRFVPWYWACADLPESLRLKTVPSTVADLHIRMTSQTRKAHNPLSSALKHPRIVAVLIEQLSWQTCWALLNSCRDHRDLFSHPPLKVVVLSRFVPGYSECLRHSDPLRLQVVPVTLADLNLLMVSQSVILHRYLMHALTRISRDTNSESEQSSIFLVALAQAHSRFVLLLQALAHSSSLPQLPDREEIDCRSPSAKPKLRQLNFPPPLSYVPIVVSKRTHATLRPARLRKGTDSSDDKSQSTSPRSLSHPGRRLSLFMNSGPKVPLPPPVSEPRSLRHYSSGWRTPFSRASSSASEDEWGYISRERPHLTLNLYRQSSSYSDSPSPPLSRDSTMETVSPVRRDISHHDLSLATSRTRAPVLRVFVPCSKLDSKNIALCEDQLRNSGLWSYLSVGDVVCNLGYVPPPDEPGSSDGDSAGSENTLQNRRKWLLFNGESLVPFSLPESLPLSNPFILPSPFYYFHVMRPQTNPVFAVRCFPPCDDTPQLTLLSSSVKVRSPHSPTGYALVQKSAWTARVWKPVAQEEEVGLGWQGEWVLEGDGTPEGQKVLIDCLRGVKGPLREWELLREKSGGDRLWFRQVPTTTCAPSLSHVATFLAD</sequence>
<evidence type="ECO:0000256" key="1">
    <source>
        <dbReference type="SAM" id="MobiDB-lite"/>
    </source>
</evidence>
<organism evidence="2 3">
    <name type="scientific">Mycena pura</name>
    <dbReference type="NCBI Taxonomy" id="153505"/>
    <lineage>
        <taxon>Eukaryota</taxon>
        <taxon>Fungi</taxon>
        <taxon>Dikarya</taxon>
        <taxon>Basidiomycota</taxon>
        <taxon>Agaricomycotina</taxon>
        <taxon>Agaricomycetes</taxon>
        <taxon>Agaricomycetidae</taxon>
        <taxon>Agaricales</taxon>
        <taxon>Marasmiineae</taxon>
        <taxon>Mycenaceae</taxon>
        <taxon>Mycena</taxon>
    </lineage>
</organism>
<comment type="caution">
    <text evidence="2">The sequence shown here is derived from an EMBL/GenBank/DDBJ whole genome shotgun (WGS) entry which is preliminary data.</text>
</comment>
<proteinExistence type="predicted"/>
<protein>
    <submittedName>
        <fullName evidence="2">Uncharacterized protein</fullName>
    </submittedName>
</protein>
<dbReference type="Proteomes" id="UP001219525">
    <property type="component" value="Unassembled WGS sequence"/>
</dbReference>
<accession>A0AAD6YRY2</accession>
<feature type="compositionally biased region" description="Low complexity" evidence="1">
    <location>
        <begin position="505"/>
        <end position="520"/>
    </location>
</feature>
<keyword evidence="3" id="KW-1185">Reference proteome</keyword>
<name>A0AAD6YRY2_9AGAR</name>
<feature type="region of interest" description="Disordered" evidence="1">
    <location>
        <begin position="411"/>
        <end position="480"/>
    </location>
</feature>
<feature type="region of interest" description="Disordered" evidence="1">
    <location>
        <begin position="505"/>
        <end position="524"/>
    </location>
</feature>
<reference evidence="2" key="1">
    <citation type="submission" date="2023-03" db="EMBL/GenBank/DDBJ databases">
        <title>Massive genome expansion in bonnet fungi (Mycena s.s.) driven by repeated elements and novel gene families across ecological guilds.</title>
        <authorList>
            <consortium name="Lawrence Berkeley National Laboratory"/>
            <person name="Harder C.B."/>
            <person name="Miyauchi S."/>
            <person name="Viragh M."/>
            <person name="Kuo A."/>
            <person name="Thoen E."/>
            <person name="Andreopoulos B."/>
            <person name="Lu D."/>
            <person name="Skrede I."/>
            <person name="Drula E."/>
            <person name="Henrissat B."/>
            <person name="Morin E."/>
            <person name="Kohler A."/>
            <person name="Barry K."/>
            <person name="LaButti K."/>
            <person name="Morin E."/>
            <person name="Salamov A."/>
            <person name="Lipzen A."/>
            <person name="Mereny Z."/>
            <person name="Hegedus B."/>
            <person name="Baldrian P."/>
            <person name="Stursova M."/>
            <person name="Weitz H."/>
            <person name="Taylor A."/>
            <person name="Grigoriev I.V."/>
            <person name="Nagy L.G."/>
            <person name="Martin F."/>
            <person name="Kauserud H."/>
        </authorList>
    </citation>
    <scope>NUCLEOTIDE SEQUENCE</scope>
    <source>
        <strain evidence="2">9144</strain>
    </source>
</reference>
<gene>
    <name evidence="2" type="ORF">GGX14DRAFT_418989</name>
</gene>
<feature type="compositionally biased region" description="Basic and acidic residues" evidence="1">
    <location>
        <begin position="419"/>
        <end position="428"/>
    </location>
</feature>
<feature type="compositionally biased region" description="Polar residues" evidence="1">
    <location>
        <begin position="65"/>
        <end position="74"/>
    </location>
</feature>
<feature type="region of interest" description="Disordered" evidence="1">
    <location>
        <begin position="30"/>
        <end position="129"/>
    </location>
</feature>
<evidence type="ECO:0000313" key="2">
    <source>
        <dbReference type="EMBL" id="KAJ7227306.1"/>
    </source>
</evidence>
<feature type="compositionally biased region" description="Low complexity" evidence="1">
    <location>
        <begin position="108"/>
        <end position="129"/>
    </location>
</feature>